<dbReference type="GO" id="GO:0005524">
    <property type="term" value="F:ATP binding"/>
    <property type="evidence" value="ECO:0007669"/>
    <property type="project" value="UniProtKB-UniRule"/>
</dbReference>
<dbReference type="SUPFAM" id="SSF56112">
    <property type="entry name" value="Protein kinase-like (PK-like)"/>
    <property type="match status" value="1"/>
</dbReference>
<evidence type="ECO:0000256" key="4">
    <source>
        <dbReference type="SAM" id="Coils"/>
    </source>
</evidence>
<dbReference type="RefSeq" id="WP_145201602.1">
    <property type="nucleotide sequence ID" value="NZ_CP036434.1"/>
</dbReference>
<keyword evidence="7" id="KW-0808">Transferase</keyword>
<dbReference type="InterPro" id="IPR041664">
    <property type="entry name" value="AAA_16"/>
</dbReference>
<evidence type="ECO:0000256" key="3">
    <source>
        <dbReference type="PROSITE-ProRule" id="PRU10141"/>
    </source>
</evidence>
<accession>A0A518EWZ7</accession>
<dbReference type="Pfam" id="PF13191">
    <property type="entry name" value="AAA_16"/>
    <property type="match status" value="1"/>
</dbReference>
<keyword evidence="8" id="KW-1185">Reference proteome</keyword>
<dbReference type="GO" id="GO:0005737">
    <property type="term" value="C:cytoplasm"/>
    <property type="evidence" value="ECO:0007669"/>
    <property type="project" value="TreeGrafter"/>
</dbReference>
<dbReference type="Gene3D" id="3.40.50.300">
    <property type="entry name" value="P-loop containing nucleotide triphosphate hydrolases"/>
    <property type="match status" value="1"/>
</dbReference>
<feature type="coiled-coil region" evidence="4">
    <location>
        <begin position="800"/>
        <end position="827"/>
    </location>
</feature>
<keyword evidence="2 3" id="KW-0067">ATP-binding</keyword>
<dbReference type="InterPro" id="IPR011009">
    <property type="entry name" value="Kinase-like_dom_sf"/>
</dbReference>
<dbReference type="PANTHER" id="PTHR16305:SF28">
    <property type="entry name" value="GUANYLATE CYCLASE DOMAIN-CONTAINING PROTEIN"/>
    <property type="match status" value="1"/>
</dbReference>
<gene>
    <name evidence="7" type="primary">pknB_22</name>
    <name evidence="7" type="ORF">Poly30_41690</name>
</gene>
<evidence type="ECO:0000313" key="7">
    <source>
        <dbReference type="EMBL" id="QDV08616.1"/>
    </source>
</evidence>
<evidence type="ECO:0000256" key="2">
    <source>
        <dbReference type="ARBA" id="ARBA00022840"/>
    </source>
</evidence>
<protein>
    <submittedName>
        <fullName evidence="7">Serine/threonine-protein kinase PknB</fullName>
        <ecNumber evidence="7">2.7.11.1</ecNumber>
    </submittedName>
</protein>
<keyword evidence="4" id="KW-0175">Coiled coil</keyword>
<sequence length="1208" mass="132770">MTPLSHALGQEGPESAERPGPEVRLLCPLGVGRTSRVWRGVLGAEWTSDGHTLEAGTEVAIKILRADLVGEPDARETLAFEREASRAVHHPSLARTRYLSVNGPTPFLRDGVTGLDPAVLEDVGAARPWLMLDLIPGASLDEMIRRDRGLPEPLVRSIGSSVARAIGALHAAGWVHGDVKPANIRLDAHGRAILVDLGFARRTGAAGAPHGTPGYLAPERSGVGPPRASADLFALGVTLYELLTGEHPAGALDGSAIDARTESRLKALRRGQIKPPSDVTPRVSPLFDALVRVLLQPSPAARPTASEAASILEEGENGEWWRARITFDASVRRDTVAWSGQHGIPLVGRDDELETLAAAWEQAKSNGLSVLLVGEQGSGKSRLIAEFAHRVRHSDPNPPLYLYARCDSVGDSRPGAPLISLLRRWLHLPSPGTPGKRTRELLERTVSPDTARALEQVLRPGSEDAPAVDIAESAALAEWITRLTHDVPTIIFLDDVNFAGKSTLGALARVARELEGSRLLLILGLRSRAEVRHPAELSELRGRLAAHTSRIQLGPLDEPAVLSLVEHIFHHSVPRLRLARTLLNRTQGLPGSIGELLRLARQRGWTRQAPAPGLGLQLLVSPEELPRPESLRKAVGERLGDLAPRERIWLERFAIVGSRIDPALLSQAWPKANVNHREAAIASLVRNGWLVPAGSRYRFAHPVDREETMTRIPERRARRIHAALGQALATDESARLRRPSYRRAFHLRGAGLKEDLLAILPALLDDLKDRGHPYRRATVAGWGLEALDDGPRDPKLMNLRRRLLEELADAADRLGEREEQRAALEELSELDIDLDKDPRAAGRIYLLHARHAVSSGQFGIARGLLRKARQLMERPPGEDATEGELSQQPFDRAEIERLAARIEAEHSEFRQASKYAAAALELAPDPVARAEAHLLQAEIEILDGSVESALRRLSFARRELRAEEGGLRARSTRASISMVTGRAWRLIGRPYRALRAFERAAELAVQAGEGRLEVEVTARRGRLMADIGREHESELILRDALFSARRIEDKRGEALAALFLGILLGENGEEGAGDLIRRATSLAEELGQGRIEAVSSAIEARIAFGKDQVKLALERSAHGWDLVRRHGAELPDRIVIGGTRALTLKLAERDREAERMVKSIRRRIESDNAQLKSGIMQQRHRRWSLSLLERTLDTDGPLYPRVILENWK</sequence>
<dbReference type="PANTHER" id="PTHR16305">
    <property type="entry name" value="TESTICULAR SOLUBLE ADENYLYL CYCLASE"/>
    <property type="match status" value="1"/>
</dbReference>
<feature type="binding site" evidence="3">
    <location>
        <position position="62"/>
    </location>
    <ligand>
        <name>ATP</name>
        <dbReference type="ChEBI" id="CHEBI:30616"/>
    </ligand>
</feature>
<dbReference type="Gene3D" id="1.25.40.10">
    <property type="entry name" value="Tetratricopeptide repeat domain"/>
    <property type="match status" value="1"/>
</dbReference>
<dbReference type="GO" id="GO:0004674">
    <property type="term" value="F:protein serine/threonine kinase activity"/>
    <property type="evidence" value="ECO:0007669"/>
    <property type="project" value="UniProtKB-EC"/>
</dbReference>
<dbReference type="OrthoDB" id="9807794at2"/>
<proteinExistence type="predicted"/>
<dbReference type="InterPro" id="IPR017441">
    <property type="entry name" value="Protein_kinase_ATP_BS"/>
</dbReference>
<name>A0A518EWZ7_9BACT</name>
<dbReference type="InterPro" id="IPR011990">
    <property type="entry name" value="TPR-like_helical_dom_sf"/>
</dbReference>
<dbReference type="SMART" id="SM00220">
    <property type="entry name" value="S_TKc"/>
    <property type="match status" value="1"/>
</dbReference>
<dbReference type="SUPFAM" id="SSF52540">
    <property type="entry name" value="P-loop containing nucleoside triphosphate hydrolases"/>
    <property type="match status" value="1"/>
</dbReference>
<keyword evidence="7" id="KW-0418">Kinase</keyword>
<dbReference type="InterPro" id="IPR027417">
    <property type="entry name" value="P-loop_NTPase"/>
</dbReference>
<dbReference type="CDD" id="cd14014">
    <property type="entry name" value="STKc_PknB_like"/>
    <property type="match status" value="1"/>
</dbReference>
<dbReference type="AlphaFoldDB" id="A0A518EWZ7"/>
<dbReference type="EC" id="2.7.11.1" evidence="7"/>
<reference evidence="7 8" key="1">
    <citation type="submission" date="2019-02" db="EMBL/GenBank/DDBJ databases">
        <title>Deep-cultivation of Planctomycetes and their phenomic and genomic characterization uncovers novel biology.</title>
        <authorList>
            <person name="Wiegand S."/>
            <person name="Jogler M."/>
            <person name="Boedeker C."/>
            <person name="Pinto D."/>
            <person name="Vollmers J."/>
            <person name="Rivas-Marin E."/>
            <person name="Kohn T."/>
            <person name="Peeters S.H."/>
            <person name="Heuer A."/>
            <person name="Rast P."/>
            <person name="Oberbeckmann S."/>
            <person name="Bunk B."/>
            <person name="Jeske O."/>
            <person name="Meyerdierks A."/>
            <person name="Storesund J.E."/>
            <person name="Kallscheuer N."/>
            <person name="Luecker S."/>
            <person name="Lage O.M."/>
            <person name="Pohl T."/>
            <person name="Merkel B.J."/>
            <person name="Hornburger P."/>
            <person name="Mueller R.-W."/>
            <person name="Bruemmer F."/>
            <person name="Labrenz M."/>
            <person name="Spormann A.M."/>
            <person name="Op den Camp H."/>
            <person name="Overmann J."/>
            <person name="Amann R."/>
            <person name="Jetten M.S.M."/>
            <person name="Mascher T."/>
            <person name="Medema M.H."/>
            <person name="Devos D.P."/>
            <person name="Kaster A.-K."/>
            <person name="Ovreas L."/>
            <person name="Rohde M."/>
            <person name="Galperin M.Y."/>
            <person name="Jogler C."/>
        </authorList>
    </citation>
    <scope>NUCLEOTIDE SEQUENCE [LARGE SCALE GENOMIC DNA]</scope>
    <source>
        <strain evidence="7 8">Poly30</strain>
    </source>
</reference>
<evidence type="ECO:0000256" key="5">
    <source>
        <dbReference type="SAM" id="MobiDB-lite"/>
    </source>
</evidence>
<dbReference type="Pfam" id="PF00069">
    <property type="entry name" value="Pkinase"/>
    <property type="match status" value="1"/>
</dbReference>
<dbReference type="Gene3D" id="1.10.510.10">
    <property type="entry name" value="Transferase(Phosphotransferase) domain 1"/>
    <property type="match status" value="1"/>
</dbReference>
<dbReference type="InterPro" id="IPR000719">
    <property type="entry name" value="Prot_kinase_dom"/>
</dbReference>
<keyword evidence="1 3" id="KW-0547">Nucleotide-binding</keyword>
<dbReference type="InterPro" id="IPR003593">
    <property type="entry name" value="AAA+_ATPase"/>
</dbReference>
<evidence type="ECO:0000256" key="1">
    <source>
        <dbReference type="ARBA" id="ARBA00022741"/>
    </source>
</evidence>
<dbReference type="Proteomes" id="UP000320390">
    <property type="component" value="Chromosome"/>
</dbReference>
<feature type="domain" description="Protein kinase" evidence="6">
    <location>
        <begin position="23"/>
        <end position="321"/>
    </location>
</feature>
<dbReference type="PROSITE" id="PS00107">
    <property type="entry name" value="PROTEIN_KINASE_ATP"/>
    <property type="match status" value="1"/>
</dbReference>
<organism evidence="7 8">
    <name type="scientific">Saltatorellus ferox</name>
    <dbReference type="NCBI Taxonomy" id="2528018"/>
    <lineage>
        <taxon>Bacteria</taxon>
        <taxon>Pseudomonadati</taxon>
        <taxon>Planctomycetota</taxon>
        <taxon>Planctomycetia</taxon>
        <taxon>Planctomycetia incertae sedis</taxon>
        <taxon>Saltatorellus</taxon>
    </lineage>
</organism>
<dbReference type="GO" id="GO:0004016">
    <property type="term" value="F:adenylate cyclase activity"/>
    <property type="evidence" value="ECO:0007669"/>
    <property type="project" value="TreeGrafter"/>
</dbReference>
<dbReference type="PROSITE" id="PS50011">
    <property type="entry name" value="PROTEIN_KINASE_DOM"/>
    <property type="match status" value="1"/>
</dbReference>
<evidence type="ECO:0000313" key="8">
    <source>
        <dbReference type="Proteomes" id="UP000320390"/>
    </source>
</evidence>
<dbReference type="EMBL" id="CP036434">
    <property type="protein sequence ID" value="QDV08616.1"/>
    <property type="molecule type" value="Genomic_DNA"/>
</dbReference>
<dbReference type="SMART" id="SM00382">
    <property type="entry name" value="AAA"/>
    <property type="match status" value="1"/>
</dbReference>
<evidence type="ECO:0000259" key="6">
    <source>
        <dbReference type="PROSITE" id="PS50011"/>
    </source>
</evidence>
<feature type="region of interest" description="Disordered" evidence="5">
    <location>
        <begin position="1"/>
        <end position="22"/>
    </location>
</feature>